<dbReference type="InterPro" id="IPR005545">
    <property type="entry name" value="YCII"/>
</dbReference>
<dbReference type="PANTHER" id="PTHR33606:SF3">
    <property type="entry name" value="PROTEIN YCII"/>
    <property type="match status" value="1"/>
</dbReference>
<reference evidence="3" key="2">
    <citation type="submission" date="2023-01" db="EMBL/GenBank/DDBJ databases">
        <authorList>
            <person name="Sun Q."/>
            <person name="Evtushenko L."/>
        </authorList>
    </citation>
    <scope>NUCLEOTIDE SEQUENCE</scope>
    <source>
        <strain evidence="3">VKM Ac-1321</strain>
    </source>
</reference>
<evidence type="ECO:0000313" key="4">
    <source>
        <dbReference type="Proteomes" id="UP001143480"/>
    </source>
</evidence>
<evidence type="ECO:0000256" key="1">
    <source>
        <dbReference type="ARBA" id="ARBA00007689"/>
    </source>
</evidence>
<dbReference type="RefSeq" id="WP_261959426.1">
    <property type="nucleotide sequence ID" value="NZ_BAAAXA010000001.1"/>
</dbReference>
<dbReference type="PANTHER" id="PTHR33606">
    <property type="entry name" value="PROTEIN YCII"/>
    <property type="match status" value="1"/>
</dbReference>
<comment type="similarity">
    <text evidence="1">Belongs to the YciI family.</text>
</comment>
<gene>
    <name evidence="3" type="ORF">GCM10017581_072510</name>
</gene>
<dbReference type="InterPro" id="IPR051807">
    <property type="entry name" value="Sec-metab_biosynth-assoc"/>
</dbReference>
<dbReference type="EMBL" id="BSFP01000059">
    <property type="protein sequence ID" value="GLL05504.1"/>
    <property type="molecule type" value="Genomic_DNA"/>
</dbReference>
<feature type="domain" description="YCII-related" evidence="2">
    <location>
        <begin position="1"/>
        <end position="87"/>
    </location>
</feature>
<keyword evidence="4" id="KW-1185">Reference proteome</keyword>
<proteinExistence type="inferred from homology"/>
<organism evidence="3 4">
    <name type="scientific">Dactylosporangium matsuzakiense</name>
    <dbReference type="NCBI Taxonomy" id="53360"/>
    <lineage>
        <taxon>Bacteria</taxon>
        <taxon>Bacillati</taxon>
        <taxon>Actinomycetota</taxon>
        <taxon>Actinomycetes</taxon>
        <taxon>Micromonosporales</taxon>
        <taxon>Micromonosporaceae</taxon>
        <taxon>Dactylosporangium</taxon>
    </lineage>
</organism>
<dbReference type="AlphaFoldDB" id="A0A9W6NQG2"/>
<dbReference type="Pfam" id="PF03795">
    <property type="entry name" value="YCII"/>
    <property type="match status" value="1"/>
</dbReference>
<protein>
    <recommendedName>
        <fullName evidence="2">YCII-related domain-containing protein</fullName>
    </recommendedName>
</protein>
<sequence>MLYFVYCIDRVGSAALRDELVEAHWAYMDGFADRLYARGPTLTDDLETATGSIHVVELPSDDAAREFAESEPNWRGGVYAAMTVCRFEDLLGRSMWAFPGPAGPRFLVIADGADPVLPDDRGDVIVLGRLRRLADDAVIGLVACVQAGTAEAAVSMFPGAGSRTIAASPWRFGGRPGA</sequence>
<comment type="caution">
    <text evidence="3">The sequence shown here is derived from an EMBL/GenBank/DDBJ whole genome shotgun (WGS) entry which is preliminary data.</text>
</comment>
<accession>A0A9W6NQG2</accession>
<reference evidence="3" key="1">
    <citation type="journal article" date="2014" name="Int. J. Syst. Evol. Microbiol.">
        <title>Complete genome sequence of Corynebacterium casei LMG S-19264T (=DSM 44701T), isolated from a smear-ripened cheese.</title>
        <authorList>
            <consortium name="US DOE Joint Genome Institute (JGI-PGF)"/>
            <person name="Walter F."/>
            <person name="Albersmeier A."/>
            <person name="Kalinowski J."/>
            <person name="Ruckert C."/>
        </authorList>
    </citation>
    <scope>NUCLEOTIDE SEQUENCE</scope>
    <source>
        <strain evidence="3">VKM Ac-1321</strain>
    </source>
</reference>
<evidence type="ECO:0000259" key="2">
    <source>
        <dbReference type="Pfam" id="PF03795"/>
    </source>
</evidence>
<evidence type="ECO:0000313" key="3">
    <source>
        <dbReference type="EMBL" id="GLL05504.1"/>
    </source>
</evidence>
<dbReference type="InterPro" id="IPR011008">
    <property type="entry name" value="Dimeric_a/b-barrel"/>
</dbReference>
<dbReference type="SUPFAM" id="SSF54909">
    <property type="entry name" value="Dimeric alpha+beta barrel"/>
    <property type="match status" value="1"/>
</dbReference>
<dbReference type="Gene3D" id="3.30.70.1060">
    <property type="entry name" value="Dimeric alpha+beta barrel"/>
    <property type="match status" value="1"/>
</dbReference>
<dbReference type="Proteomes" id="UP001143480">
    <property type="component" value="Unassembled WGS sequence"/>
</dbReference>
<name>A0A9W6NQG2_9ACTN</name>